<organism evidence="1 2">
    <name type="scientific">Beauveria asiatica</name>
    <dbReference type="NCBI Taxonomy" id="1069075"/>
    <lineage>
        <taxon>Eukaryota</taxon>
        <taxon>Fungi</taxon>
        <taxon>Dikarya</taxon>
        <taxon>Ascomycota</taxon>
        <taxon>Pezizomycotina</taxon>
        <taxon>Sordariomycetes</taxon>
        <taxon>Hypocreomycetidae</taxon>
        <taxon>Hypocreales</taxon>
        <taxon>Cordycipitaceae</taxon>
        <taxon>Beauveria</taxon>
    </lineage>
</organism>
<proteinExistence type="predicted"/>
<dbReference type="AlphaFoldDB" id="A0AAW0S1G0"/>
<evidence type="ECO:0008006" key="3">
    <source>
        <dbReference type="Google" id="ProtNLM"/>
    </source>
</evidence>
<reference evidence="1 2" key="1">
    <citation type="submission" date="2020-02" db="EMBL/GenBank/DDBJ databases">
        <title>Comparative genomics of the hypocrealean fungal genus Beauvera.</title>
        <authorList>
            <person name="Showalter D.N."/>
            <person name="Bushley K.E."/>
            <person name="Rehner S.A."/>
        </authorList>
    </citation>
    <scope>NUCLEOTIDE SEQUENCE [LARGE SCALE GENOMIC DNA]</scope>
    <source>
        <strain evidence="1 2">ARSEF4384</strain>
    </source>
</reference>
<keyword evidence="2" id="KW-1185">Reference proteome</keyword>
<accession>A0AAW0S1G0</accession>
<evidence type="ECO:0000313" key="1">
    <source>
        <dbReference type="EMBL" id="KAK8148090.1"/>
    </source>
</evidence>
<sequence length="181" mass="21038">MRAACGDRFDLYHWWVCQAYVLFSESTAHSGVRLLLNPPATLGWLWDRFDLALAVEDHGMHHRRGSKKIFDYGKQTRVWDCLFGTVYPREETPHVDRTKVAVNSITDRAKVHIKPPGIFDVPQSSAHYSSDGRTYLVATRQLCRHTHVRREERQIERRDSARTLFFLKNMPSLAMYSDTST</sequence>
<gene>
    <name evidence="1" type="ORF">G3M48_000432</name>
</gene>
<evidence type="ECO:0000313" key="2">
    <source>
        <dbReference type="Proteomes" id="UP001397290"/>
    </source>
</evidence>
<comment type="caution">
    <text evidence="1">The sequence shown here is derived from an EMBL/GenBank/DDBJ whole genome shotgun (WGS) entry which is preliminary data.</text>
</comment>
<dbReference type="Proteomes" id="UP001397290">
    <property type="component" value="Unassembled WGS sequence"/>
</dbReference>
<protein>
    <recommendedName>
        <fullName evidence="3">Fatty acid hydroxylase domain-containing protein</fullName>
    </recommendedName>
</protein>
<dbReference type="EMBL" id="JAAHCF010000108">
    <property type="protein sequence ID" value="KAK8148090.1"/>
    <property type="molecule type" value="Genomic_DNA"/>
</dbReference>
<name>A0AAW0S1G0_9HYPO</name>